<evidence type="ECO:0000313" key="1">
    <source>
        <dbReference type="EMBL" id="KAK3242009.1"/>
    </source>
</evidence>
<accession>A0AAE0BTV7</accession>
<proteinExistence type="predicted"/>
<keyword evidence="2" id="KW-1185">Reference proteome</keyword>
<gene>
    <name evidence="1" type="ORF">CYMTET_48273</name>
</gene>
<protein>
    <submittedName>
        <fullName evidence="1">Uncharacterized protein</fullName>
    </submittedName>
</protein>
<comment type="caution">
    <text evidence="1">The sequence shown here is derived from an EMBL/GenBank/DDBJ whole genome shotgun (WGS) entry which is preliminary data.</text>
</comment>
<dbReference type="AlphaFoldDB" id="A0AAE0BTV7"/>
<reference evidence="1 2" key="1">
    <citation type="journal article" date="2015" name="Genome Biol. Evol.">
        <title>Comparative Genomics of a Bacterivorous Green Alga Reveals Evolutionary Causalities and Consequences of Phago-Mixotrophic Mode of Nutrition.</title>
        <authorList>
            <person name="Burns J.A."/>
            <person name="Paasch A."/>
            <person name="Narechania A."/>
            <person name="Kim E."/>
        </authorList>
    </citation>
    <scope>NUCLEOTIDE SEQUENCE [LARGE SCALE GENOMIC DNA]</scope>
    <source>
        <strain evidence="1 2">PLY_AMNH</strain>
    </source>
</reference>
<dbReference type="Proteomes" id="UP001190700">
    <property type="component" value="Unassembled WGS sequence"/>
</dbReference>
<sequence length="168" mass="17917">MFTFGASLLIEHTYGNGLLTMFDFETGIPLWEIEPFVGIFILFQVAAAFAPTKGRFVQTGSTSGPYEGAQVGGTTYDNFLAGVLKQYALIVGDKLGMTKEREMFIGRCAQAGLAASLIGEVLTSKGPLAQIQVETGVSLSEANPFVIISAFVLFLIAISEGTGKFVDE</sequence>
<dbReference type="SUPFAM" id="SSF103511">
    <property type="entry name" value="Chlorophyll a-b binding protein"/>
    <property type="match status" value="1"/>
</dbReference>
<evidence type="ECO:0000313" key="2">
    <source>
        <dbReference type="Proteomes" id="UP001190700"/>
    </source>
</evidence>
<organism evidence="1 2">
    <name type="scientific">Cymbomonas tetramitiformis</name>
    <dbReference type="NCBI Taxonomy" id="36881"/>
    <lineage>
        <taxon>Eukaryota</taxon>
        <taxon>Viridiplantae</taxon>
        <taxon>Chlorophyta</taxon>
        <taxon>Pyramimonadophyceae</taxon>
        <taxon>Pyramimonadales</taxon>
        <taxon>Pyramimonadaceae</taxon>
        <taxon>Cymbomonas</taxon>
    </lineage>
</organism>
<dbReference type="EMBL" id="LGRX02033262">
    <property type="protein sequence ID" value="KAK3242009.1"/>
    <property type="molecule type" value="Genomic_DNA"/>
</dbReference>
<name>A0AAE0BTV7_9CHLO</name>